<dbReference type="EMBL" id="CP002116">
    <property type="protein sequence ID" value="ADK82459.1"/>
    <property type="molecule type" value="Genomic_DNA"/>
</dbReference>
<dbReference type="KEGG" id="ssm:Spirs_3366"/>
<dbReference type="AlphaFoldDB" id="E1RAU1"/>
<feature type="domain" description="Polymerase nucleotidyl transferase" evidence="1">
    <location>
        <begin position="7"/>
        <end position="66"/>
    </location>
</feature>
<accession>E1RAU1</accession>
<dbReference type="SUPFAM" id="SSF81301">
    <property type="entry name" value="Nucleotidyltransferase"/>
    <property type="match status" value="1"/>
</dbReference>
<evidence type="ECO:0000313" key="3">
    <source>
        <dbReference type="Proteomes" id="UP000002318"/>
    </source>
</evidence>
<dbReference type="Gene3D" id="3.30.460.10">
    <property type="entry name" value="Beta Polymerase, domain 2"/>
    <property type="match status" value="1"/>
</dbReference>
<proteinExistence type="predicted"/>
<evidence type="ECO:0000259" key="1">
    <source>
        <dbReference type="Pfam" id="PF01909"/>
    </source>
</evidence>
<dbReference type="HOGENOM" id="CLU_130257_9_3_12"/>
<dbReference type="InterPro" id="IPR002934">
    <property type="entry name" value="Polymerase_NTP_transf_dom"/>
</dbReference>
<reference evidence="2 3" key="1">
    <citation type="journal article" date="2010" name="Stand. Genomic Sci.">
        <title>Complete genome sequence of Spirochaeta smaragdinae type strain (SEBR 4228).</title>
        <authorList>
            <person name="Mavromatis K."/>
            <person name="Yasawong M."/>
            <person name="Chertkov O."/>
            <person name="Lapidus A."/>
            <person name="Lucas S."/>
            <person name="Nolan M."/>
            <person name="Del Rio T.G."/>
            <person name="Tice H."/>
            <person name="Cheng J.F."/>
            <person name="Pitluck S."/>
            <person name="Liolios K."/>
            <person name="Ivanova N."/>
            <person name="Tapia R."/>
            <person name="Han C."/>
            <person name="Bruce D."/>
            <person name="Goodwin L."/>
            <person name="Pati A."/>
            <person name="Chen A."/>
            <person name="Palaniappan K."/>
            <person name="Land M."/>
            <person name="Hauser L."/>
            <person name="Chang Y.J."/>
            <person name="Jeffries C.D."/>
            <person name="Detter J.C."/>
            <person name="Rohde M."/>
            <person name="Brambilla E."/>
            <person name="Spring S."/>
            <person name="Goker M."/>
            <person name="Sikorski J."/>
            <person name="Woyke T."/>
            <person name="Bristow J."/>
            <person name="Eisen J.A."/>
            <person name="Markowitz V."/>
            <person name="Hugenholtz P."/>
            <person name="Klenk H.P."/>
            <person name="Kyrpides N.C."/>
        </authorList>
    </citation>
    <scope>NUCLEOTIDE SEQUENCE [LARGE SCALE GENOMIC DNA]</scope>
    <source>
        <strain evidence="3">DSM 11293 / JCM 15392 / SEBR 4228</strain>
    </source>
</reference>
<dbReference type="Pfam" id="PF01909">
    <property type="entry name" value="NTP_transf_2"/>
    <property type="match status" value="1"/>
</dbReference>
<protein>
    <submittedName>
        <fullName evidence="2">DNA polymerase beta domain protein region</fullName>
    </submittedName>
</protein>
<evidence type="ECO:0000313" key="2">
    <source>
        <dbReference type="EMBL" id="ADK82459.1"/>
    </source>
</evidence>
<dbReference type="eggNOG" id="COG5260">
    <property type="taxonomic scope" value="Bacteria"/>
</dbReference>
<name>E1RAU1_SEDSS</name>
<dbReference type="CDD" id="cd05403">
    <property type="entry name" value="NT_KNTase_like"/>
    <property type="match status" value="1"/>
</dbReference>
<gene>
    <name evidence="2" type="ordered locus">Spirs_3366</name>
</gene>
<sequence>MDKNIVKAIEKLKQIFPEARFIVFGSQATGNASTDSDLDLCAVFPSLSKDPFDLIYDIRVEARKHLSMAMDIFVLSEPDYVSRSHGNGSLEHIIAAEGIAV</sequence>
<dbReference type="OrthoDB" id="463845at2"/>
<dbReference type="InterPro" id="IPR043519">
    <property type="entry name" value="NT_sf"/>
</dbReference>
<keyword evidence="3" id="KW-1185">Reference proteome</keyword>
<dbReference type="GO" id="GO:0016779">
    <property type="term" value="F:nucleotidyltransferase activity"/>
    <property type="evidence" value="ECO:0007669"/>
    <property type="project" value="InterPro"/>
</dbReference>
<dbReference type="Proteomes" id="UP000002318">
    <property type="component" value="Chromosome"/>
</dbReference>
<dbReference type="RefSeq" id="WP_013255918.1">
    <property type="nucleotide sequence ID" value="NC_014364.1"/>
</dbReference>
<organism evidence="2 3">
    <name type="scientific">Sediminispirochaeta smaragdinae (strain DSM 11293 / JCM 15392 / SEBR 4228)</name>
    <name type="common">Spirochaeta smaragdinae</name>
    <dbReference type="NCBI Taxonomy" id="573413"/>
    <lineage>
        <taxon>Bacteria</taxon>
        <taxon>Pseudomonadati</taxon>
        <taxon>Spirochaetota</taxon>
        <taxon>Spirochaetia</taxon>
        <taxon>Spirochaetales</taxon>
        <taxon>Spirochaetaceae</taxon>
        <taxon>Sediminispirochaeta</taxon>
    </lineage>
</organism>
<dbReference type="STRING" id="573413.Spirs_3366"/>